<protein>
    <submittedName>
        <fullName evidence="1">Uncharacterized protein</fullName>
    </submittedName>
</protein>
<sequence length="80" mass="8882">MSIKQSTILILLMAFISLGMTKEIDISDTKIESSVYVCGASKIYHRSKSHVALGRCKSGIKKMTETKAKDLGKRVCRCRS</sequence>
<dbReference type="EMBL" id="SGXE01000006">
    <property type="protein sequence ID" value="RZS90619.1"/>
    <property type="molecule type" value="Genomic_DNA"/>
</dbReference>
<dbReference type="Proteomes" id="UP000292262">
    <property type="component" value="Unassembled WGS sequence"/>
</dbReference>
<comment type="caution">
    <text evidence="1">The sequence shown here is derived from an EMBL/GenBank/DDBJ whole genome shotgun (WGS) entry which is preliminary data.</text>
</comment>
<dbReference type="RefSeq" id="WP_130287667.1">
    <property type="nucleotide sequence ID" value="NZ_SGXE01000006.1"/>
</dbReference>
<organism evidence="1 2">
    <name type="scientific">Aquimarina brevivitae</name>
    <dbReference type="NCBI Taxonomy" id="323412"/>
    <lineage>
        <taxon>Bacteria</taxon>
        <taxon>Pseudomonadati</taxon>
        <taxon>Bacteroidota</taxon>
        <taxon>Flavobacteriia</taxon>
        <taxon>Flavobacteriales</taxon>
        <taxon>Flavobacteriaceae</taxon>
        <taxon>Aquimarina</taxon>
    </lineage>
</organism>
<dbReference type="OrthoDB" id="1454226at2"/>
<keyword evidence="2" id="KW-1185">Reference proteome</keyword>
<reference evidence="1 2" key="1">
    <citation type="submission" date="2019-02" db="EMBL/GenBank/DDBJ databases">
        <title>Genomic Encyclopedia of Type Strains, Phase IV (KMG-IV): sequencing the most valuable type-strain genomes for metagenomic binning, comparative biology and taxonomic classification.</title>
        <authorList>
            <person name="Goeker M."/>
        </authorList>
    </citation>
    <scope>NUCLEOTIDE SEQUENCE [LARGE SCALE GENOMIC DNA]</scope>
    <source>
        <strain evidence="1 2">DSM 17196</strain>
    </source>
</reference>
<evidence type="ECO:0000313" key="1">
    <source>
        <dbReference type="EMBL" id="RZS90619.1"/>
    </source>
</evidence>
<dbReference type="AlphaFoldDB" id="A0A4V2F4V3"/>
<accession>A0A4V2F4V3</accession>
<proteinExistence type="predicted"/>
<gene>
    <name evidence="1" type="ORF">EV197_3147</name>
</gene>
<evidence type="ECO:0000313" key="2">
    <source>
        <dbReference type="Proteomes" id="UP000292262"/>
    </source>
</evidence>
<name>A0A4V2F4V3_9FLAO</name>